<dbReference type="GO" id="GO:0046872">
    <property type="term" value="F:metal ion binding"/>
    <property type="evidence" value="ECO:0007669"/>
    <property type="project" value="UniProtKB-KW"/>
</dbReference>
<dbReference type="PANTHER" id="PTHR20854:SF4">
    <property type="entry name" value="INOSITOL-1-MONOPHOSPHATASE-RELATED"/>
    <property type="match status" value="1"/>
</dbReference>
<dbReference type="GO" id="GO:0008934">
    <property type="term" value="F:inositol monophosphate 1-phosphatase activity"/>
    <property type="evidence" value="ECO:0007669"/>
    <property type="project" value="InterPro"/>
</dbReference>
<dbReference type="GO" id="GO:0006020">
    <property type="term" value="P:inositol metabolic process"/>
    <property type="evidence" value="ECO:0007669"/>
    <property type="project" value="TreeGrafter"/>
</dbReference>
<dbReference type="InterPro" id="IPR000760">
    <property type="entry name" value="Inositol_monophosphatase-like"/>
</dbReference>
<comment type="catalytic activity">
    <reaction evidence="1">
        <text>a myo-inositol phosphate + H2O = myo-inositol + phosphate</text>
        <dbReference type="Rhea" id="RHEA:24056"/>
        <dbReference type="ChEBI" id="CHEBI:15377"/>
        <dbReference type="ChEBI" id="CHEBI:17268"/>
        <dbReference type="ChEBI" id="CHEBI:43474"/>
        <dbReference type="ChEBI" id="CHEBI:84139"/>
        <dbReference type="EC" id="3.1.3.25"/>
    </reaction>
</comment>
<keyword evidence="6" id="KW-0460">Magnesium</keyword>
<dbReference type="EC" id="3.1.3.25" evidence="3"/>
<dbReference type="PRINTS" id="PR01959">
    <property type="entry name" value="SBIMPHPHTASE"/>
</dbReference>
<evidence type="ECO:0000256" key="2">
    <source>
        <dbReference type="ARBA" id="ARBA00001946"/>
    </source>
</evidence>
<dbReference type="Gene3D" id="3.30.540.10">
    <property type="entry name" value="Fructose-1,6-Bisphosphatase, subunit A, domain 1"/>
    <property type="match status" value="1"/>
</dbReference>
<dbReference type="AlphaFoldDB" id="A0A381TAN4"/>
<evidence type="ECO:0000256" key="3">
    <source>
        <dbReference type="ARBA" id="ARBA00013106"/>
    </source>
</evidence>
<evidence type="ECO:0000256" key="5">
    <source>
        <dbReference type="ARBA" id="ARBA00022801"/>
    </source>
</evidence>
<dbReference type="Pfam" id="PF00459">
    <property type="entry name" value="Inositol_P"/>
    <property type="match status" value="1"/>
</dbReference>
<accession>A0A381TAN4</accession>
<sequence>MSHPPAWLATAIDVVLRAGAIQRRYVGGDLGIGKKGTIDLVTKVDLEVERMCRETIATRFPGHVVLGEEFKNESGAGDRHRWVFDPVDGTVNYVHGLPIYCASLALEIDGIPEVGAVFDATRRELFTAERGVGAWLNGVPIRVSGTTMMLDSMLCTGFAYDVHEKADEVVALFGRFLTRARAVRRLGSAALDLCYVAAGRFDGFWEQGLHPWDLSAASLLVEEAKGRLTRFDGSLFDTDCGQIVASNALIHDDMLAVIASRH</sequence>
<proteinExistence type="predicted"/>
<dbReference type="PANTHER" id="PTHR20854">
    <property type="entry name" value="INOSITOL MONOPHOSPHATASE"/>
    <property type="match status" value="1"/>
</dbReference>
<evidence type="ECO:0000256" key="1">
    <source>
        <dbReference type="ARBA" id="ARBA00001033"/>
    </source>
</evidence>
<dbReference type="EMBL" id="UINC01004094">
    <property type="protein sequence ID" value="SVA11737.1"/>
    <property type="molecule type" value="Genomic_DNA"/>
</dbReference>
<gene>
    <name evidence="7" type="ORF">METZ01_LOCUS64591</name>
</gene>
<organism evidence="7">
    <name type="scientific">marine metagenome</name>
    <dbReference type="NCBI Taxonomy" id="408172"/>
    <lineage>
        <taxon>unclassified sequences</taxon>
        <taxon>metagenomes</taxon>
        <taxon>ecological metagenomes</taxon>
    </lineage>
</organism>
<dbReference type="CDD" id="cd01639">
    <property type="entry name" value="IMPase"/>
    <property type="match status" value="1"/>
</dbReference>
<evidence type="ECO:0000313" key="7">
    <source>
        <dbReference type="EMBL" id="SVA11737.1"/>
    </source>
</evidence>
<comment type="cofactor">
    <cofactor evidence="2">
        <name>Mg(2+)</name>
        <dbReference type="ChEBI" id="CHEBI:18420"/>
    </cofactor>
</comment>
<dbReference type="PRINTS" id="PR00377">
    <property type="entry name" value="IMPHPHTASES"/>
</dbReference>
<dbReference type="SUPFAM" id="SSF56655">
    <property type="entry name" value="Carbohydrate phosphatase"/>
    <property type="match status" value="1"/>
</dbReference>
<dbReference type="FunFam" id="3.30.540.10:FF:000003">
    <property type="entry name" value="Inositol-1-monophosphatase"/>
    <property type="match status" value="1"/>
</dbReference>
<keyword evidence="5" id="KW-0378">Hydrolase</keyword>
<name>A0A381TAN4_9ZZZZ</name>
<evidence type="ECO:0000256" key="4">
    <source>
        <dbReference type="ARBA" id="ARBA00022723"/>
    </source>
</evidence>
<dbReference type="InterPro" id="IPR022337">
    <property type="entry name" value="Inositol_monophosphatase_SuhB"/>
</dbReference>
<dbReference type="InterPro" id="IPR033942">
    <property type="entry name" value="IMPase"/>
</dbReference>
<protein>
    <recommendedName>
        <fullName evidence="3">inositol-phosphate phosphatase</fullName>
        <ecNumber evidence="3">3.1.3.25</ecNumber>
    </recommendedName>
</protein>
<dbReference type="GO" id="GO:0007165">
    <property type="term" value="P:signal transduction"/>
    <property type="evidence" value="ECO:0007669"/>
    <property type="project" value="TreeGrafter"/>
</dbReference>
<dbReference type="Gene3D" id="3.40.190.80">
    <property type="match status" value="1"/>
</dbReference>
<reference evidence="7" key="1">
    <citation type="submission" date="2018-05" db="EMBL/GenBank/DDBJ databases">
        <authorList>
            <person name="Lanie J.A."/>
            <person name="Ng W.-L."/>
            <person name="Kazmierczak K.M."/>
            <person name="Andrzejewski T.M."/>
            <person name="Davidsen T.M."/>
            <person name="Wayne K.J."/>
            <person name="Tettelin H."/>
            <person name="Glass J.I."/>
            <person name="Rusch D."/>
            <person name="Podicherti R."/>
            <person name="Tsui H.-C.T."/>
            <person name="Winkler M.E."/>
        </authorList>
    </citation>
    <scope>NUCLEOTIDE SEQUENCE</scope>
</reference>
<evidence type="ECO:0000256" key="6">
    <source>
        <dbReference type="ARBA" id="ARBA00022842"/>
    </source>
</evidence>
<keyword evidence="4" id="KW-0479">Metal-binding</keyword>